<dbReference type="AlphaFoldDB" id="A0A0G1LWP4"/>
<evidence type="ECO:0000256" key="2">
    <source>
        <dbReference type="ARBA" id="ARBA00022980"/>
    </source>
</evidence>
<comment type="caution">
    <text evidence="6">The sequence shown here is derived from an EMBL/GenBank/DDBJ whole genome shotgun (WGS) entry which is preliminary data.</text>
</comment>
<dbReference type="GO" id="GO:0006412">
    <property type="term" value="P:translation"/>
    <property type="evidence" value="ECO:0007669"/>
    <property type="project" value="InterPro"/>
</dbReference>
<evidence type="ECO:0000256" key="4">
    <source>
        <dbReference type="ARBA" id="ARBA00035258"/>
    </source>
</evidence>
<gene>
    <name evidence="6" type="ORF">UW68_C0014G0020</name>
</gene>
<comment type="similarity">
    <text evidence="1">Belongs to the universal ribosomal protein uS8 family.</text>
</comment>
<protein>
    <recommendedName>
        <fullName evidence="4">Small ribosomal subunit protein uS8</fullName>
    </recommendedName>
    <alternativeName>
        <fullName evidence="5">30S ribosomal protein S8</fullName>
    </alternativeName>
</protein>
<evidence type="ECO:0000256" key="3">
    <source>
        <dbReference type="ARBA" id="ARBA00023274"/>
    </source>
</evidence>
<dbReference type="SUPFAM" id="SSF56047">
    <property type="entry name" value="Ribosomal protein S8"/>
    <property type="match status" value="1"/>
</dbReference>
<dbReference type="GO" id="GO:0005840">
    <property type="term" value="C:ribosome"/>
    <property type="evidence" value="ECO:0007669"/>
    <property type="project" value="UniProtKB-KW"/>
</dbReference>
<evidence type="ECO:0000313" key="6">
    <source>
        <dbReference type="EMBL" id="KKT73247.1"/>
    </source>
</evidence>
<dbReference type="Proteomes" id="UP000034835">
    <property type="component" value="Unassembled WGS sequence"/>
</dbReference>
<keyword evidence="2 6" id="KW-0689">Ribosomal protein</keyword>
<dbReference type="InterPro" id="IPR035987">
    <property type="entry name" value="Ribosomal_uS8_sf"/>
</dbReference>
<evidence type="ECO:0000313" key="7">
    <source>
        <dbReference type="Proteomes" id="UP000034835"/>
    </source>
</evidence>
<dbReference type="InterPro" id="IPR000630">
    <property type="entry name" value="Ribosomal_uS8"/>
</dbReference>
<name>A0A0G1LWP4_9BACT</name>
<evidence type="ECO:0000256" key="1">
    <source>
        <dbReference type="ARBA" id="ARBA00006471"/>
    </source>
</evidence>
<reference evidence="6 7" key="1">
    <citation type="journal article" date="2015" name="Nature">
        <title>rRNA introns, odd ribosomes, and small enigmatic genomes across a large radiation of phyla.</title>
        <authorList>
            <person name="Brown C.T."/>
            <person name="Hug L.A."/>
            <person name="Thomas B.C."/>
            <person name="Sharon I."/>
            <person name="Castelle C.J."/>
            <person name="Singh A."/>
            <person name="Wilkins M.J."/>
            <person name="Williams K.H."/>
            <person name="Banfield J.F."/>
        </authorList>
    </citation>
    <scope>NUCLEOTIDE SEQUENCE [LARGE SCALE GENOMIC DNA]</scope>
</reference>
<evidence type="ECO:0000256" key="5">
    <source>
        <dbReference type="ARBA" id="ARBA00035525"/>
    </source>
</evidence>
<dbReference type="Gene3D" id="3.30.1370.30">
    <property type="match status" value="1"/>
</dbReference>
<sequence>MDTIADYLTIIRNGYLAKKDTVTVNFSNSRDEITKILKDEAFIEDYYVAEDKPVNKLVITLRY</sequence>
<dbReference type="GO" id="GO:1990904">
    <property type="term" value="C:ribonucleoprotein complex"/>
    <property type="evidence" value="ECO:0007669"/>
    <property type="project" value="UniProtKB-KW"/>
</dbReference>
<keyword evidence="3" id="KW-0687">Ribonucleoprotein</keyword>
<organism evidence="6 7">
    <name type="scientific">Candidatus Collierbacteria bacterium GW2011_GWB1_44_6</name>
    <dbReference type="NCBI Taxonomy" id="1618384"/>
    <lineage>
        <taxon>Bacteria</taxon>
        <taxon>Candidatus Collieribacteriota</taxon>
    </lineage>
</organism>
<feature type="non-terminal residue" evidence="6">
    <location>
        <position position="63"/>
    </location>
</feature>
<accession>A0A0G1LWP4</accession>
<dbReference type="Pfam" id="PF00410">
    <property type="entry name" value="Ribosomal_S8"/>
    <property type="match status" value="1"/>
</dbReference>
<dbReference type="EMBL" id="LCJG01000014">
    <property type="protein sequence ID" value="KKT73247.1"/>
    <property type="molecule type" value="Genomic_DNA"/>
</dbReference>
<dbReference type="STRING" id="1618384.UW68_C0014G0020"/>
<dbReference type="GO" id="GO:0003735">
    <property type="term" value="F:structural constituent of ribosome"/>
    <property type="evidence" value="ECO:0007669"/>
    <property type="project" value="InterPro"/>
</dbReference>
<proteinExistence type="inferred from homology"/>